<evidence type="ECO:0000313" key="2">
    <source>
        <dbReference type="Proteomes" id="UP000887013"/>
    </source>
</evidence>
<keyword evidence="2" id="KW-1185">Reference proteome</keyword>
<dbReference type="Proteomes" id="UP000887013">
    <property type="component" value="Unassembled WGS sequence"/>
</dbReference>
<evidence type="ECO:0000313" key="1">
    <source>
        <dbReference type="EMBL" id="GFU09503.1"/>
    </source>
</evidence>
<dbReference type="EMBL" id="BMAW01028864">
    <property type="protein sequence ID" value="GFU09503.1"/>
    <property type="molecule type" value="Genomic_DNA"/>
</dbReference>
<organism evidence="1 2">
    <name type="scientific">Nephila pilipes</name>
    <name type="common">Giant wood spider</name>
    <name type="synonym">Nephila maculata</name>
    <dbReference type="NCBI Taxonomy" id="299642"/>
    <lineage>
        <taxon>Eukaryota</taxon>
        <taxon>Metazoa</taxon>
        <taxon>Ecdysozoa</taxon>
        <taxon>Arthropoda</taxon>
        <taxon>Chelicerata</taxon>
        <taxon>Arachnida</taxon>
        <taxon>Araneae</taxon>
        <taxon>Araneomorphae</taxon>
        <taxon>Entelegynae</taxon>
        <taxon>Araneoidea</taxon>
        <taxon>Nephilidae</taxon>
        <taxon>Nephila</taxon>
    </lineage>
</organism>
<comment type="caution">
    <text evidence="1">The sequence shown here is derived from an EMBL/GenBank/DDBJ whole genome shotgun (WGS) entry which is preliminary data.</text>
</comment>
<dbReference type="AlphaFoldDB" id="A0A8X6Q725"/>
<protein>
    <submittedName>
        <fullName evidence="1">Uncharacterized protein</fullName>
    </submittedName>
</protein>
<accession>A0A8X6Q725</accession>
<reference evidence="1" key="1">
    <citation type="submission" date="2020-08" db="EMBL/GenBank/DDBJ databases">
        <title>Multicomponent nature underlies the extraordinary mechanical properties of spider dragline silk.</title>
        <authorList>
            <person name="Kono N."/>
            <person name="Nakamura H."/>
            <person name="Mori M."/>
            <person name="Yoshida Y."/>
            <person name="Ohtoshi R."/>
            <person name="Malay A.D."/>
            <person name="Moran D.A.P."/>
            <person name="Tomita M."/>
            <person name="Numata K."/>
            <person name="Arakawa K."/>
        </authorList>
    </citation>
    <scope>NUCLEOTIDE SEQUENCE</scope>
</reference>
<name>A0A8X6Q725_NEPPI</name>
<sequence>MEESENSKESAMKNAPATFCSSPLVLQTLNGKHLVQAGEVGGDGIPMLTVVVGGCWARDHIEPATISRRSFMSRVHIKYVQYEPWKFCEIENDLIKEKRKMSRPRCRKVFLKGRNKITIRAESQIYRRIFFSKRRLLSTLQLSIEENPLKEDCRTKKESSMEDVEND</sequence>
<gene>
    <name evidence="1" type="ORF">NPIL_462871</name>
</gene>
<proteinExistence type="predicted"/>